<proteinExistence type="predicted"/>
<dbReference type="GO" id="GO:0009055">
    <property type="term" value="F:electron transfer activity"/>
    <property type="evidence" value="ECO:0007669"/>
    <property type="project" value="InterPro"/>
</dbReference>
<keyword evidence="3 6" id="KW-0812">Transmembrane</keyword>
<keyword evidence="4 6" id="KW-1133">Transmembrane helix</keyword>
<dbReference type="InterPro" id="IPR051542">
    <property type="entry name" value="Hydrogenase_cytochrome"/>
</dbReference>
<dbReference type="SUPFAM" id="SSF81342">
    <property type="entry name" value="Transmembrane di-heme cytochromes"/>
    <property type="match status" value="1"/>
</dbReference>
<dbReference type="Gene3D" id="1.20.950.20">
    <property type="entry name" value="Transmembrane di-heme cytochromes, Chain C"/>
    <property type="match status" value="1"/>
</dbReference>
<feature type="domain" description="Cytochrome b561 bacterial/Ni-hydrogenase" evidence="7">
    <location>
        <begin position="7"/>
        <end position="176"/>
    </location>
</feature>
<dbReference type="GO" id="GO:0022904">
    <property type="term" value="P:respiratory electron transport chain"/>
    <property type="evidence" value="ECO:0007669"/>
    <property type="project" value="InterPro"/>
</dbReference>
<feature type="transmembrane region" description="Helical" evidence="6">
    <location>
        <begin position="12"/>
        <end position="32"/>
    </location>
</feature>
<feature type="transmembrane region" description="Helical" evidence="6">
    <location>
        <begin position="91"/>
        <end position="114"/>
    </location>
</feature>
<evidence type="ECO:0000313" key="8">
    <source>
        <dbReference type="EMBL" id="MBB5321009.1"/>
    </source>
</evidence>
<evidence type="ECO:0000256" key="3">
    <source>
        <dbReference type="ARBA" id="ARBA00022692"/>
    </source>
</evidence>
<name>A0A840U7B4_9GAMM</name>
<dbReference type="PANTHER" id="PTHR30485">
    <property type="entry name" value="NI/FE-HYDROGENASE 1 B-TYPE CYTOCHROME SUBUNIT"/>
    <property type="match status" value="1"/>
</dbReference>
<keyword evidence="5 6" id="KW-0472">Membrane</keyword>
<gene>
    <name evidence="8" type="ORF">HNR38_001495</name>
</gene>
<dbReference type="Pfam" id="PF01292">
    <property type="entry name" value="Ni_hydr_CYTB"/>
    <property type="match status" value="1"/>
</dbReference>
<protein>
    <submittedName>
        <fullName evidence="8">Cytochrome b</fullName>
    </submittedName>
</protein>
<comment type="subcellular location">
    <subcellularLocation>
        <location evidence="1">Cell membrane</location>
        <topology evidence="1">Multi-pass membrane protein</topology>
    </subcellularLocation>
</comment>
<reference evidence="8 9" key="1">
    <citation type="submission" date="2020-08" db="EMBL/GenBank/DDBJ databases">
        <title>Genomic Encyclopedia of Type Strains, Phase IV (KMG-IV): sequencing the most valuable type-strain genomes for metagenomic binning, comparative biology and taxonomic classification.</title>
        <authorList>
            <person name="Goeker M."/>
        </authorList>
    </citation>
    <scope>NUCLEOTIDE SEQUENCE [LARGE SCALE GENOMIC DNA]</scope>
    <source>
        <strain evidence="8 9">DSM 22359</strain>
    </source>
</reference>
<dbReference type="PANTHER" id="PTHR30485:SF2">
    <property type="entry name" value="BLL0597 PROTEIN"/>
    <property type="match status" value="1"/>
</dbReference>
<dbReference type="InterPro" id="IPR016174">
    <property type="entry name" value="Di-haem_cyt_TM"/>
</dbReference>
<keyword evidence="9" id="KW-1185">Reference proteome</keyword>
<feature type="transmembrane region" description="Helical" evidence="6">
    <location>
        <begin position="185"/>
        <end position="212"/>
    </location>
</feature>
<dbReference type="GO" id="GO:0005886">
    <property type="term" value="C:plasma membrane"/>
    <property type="evidence" value="ECO:0007669"/>
    <property type="project" value="UniProtKB-SubCell"/>
</dbReference>
<dbReference type="Proteomes" id="UP000591735">
    <property type="component" value="Unassembled WGS sequence"/>
</dbReference>
<evidence type="ECO:0000256" key="1">
    <source>
        <dbReference type="ARBA" id="ARBA00004651"/>
    </source>
</evidence>
<dbReference type="AlphaFoldDB" id="A0A840U7B4"/>
<comment type="caution">
    <text evidence="8">The sequence shown here is derived from an EMBL/GenBank/DDBJ whole genome shotgun (WGS) entry which is preliminary data.</text>
</comment>
<organism evidence="8 9">
    <name type="scientific">Marinobacter oulmenensis</name>
    <dbReference type="NCBI Taxonomy" id="643747"/>
    <lineage>
        <taxon>Bacteria</taxon>
        <taxon>Pseudomonadati</taxon>
        <taxon>Pseudomonadota</taxon>
        <taxon>Gammaproteobacteria</taxon>
        <taxon>Pseudomonadales</taxon>
        <taxon>Marinobacteraceae</taxon>
        <taxon>Marinobacter</taxon>
    </lineage>
</organism>
<evidence type="ECO:0000256" key="6">
    <source>
        <dbReference type="SAM" id="Phobius"/>
    </source>
</evidence>
<evidence type="ECO:0000259" key="7">
    <source>
        <dbReference type="Pfam" id="PF01292"/>
    </source>
</evidence>
<dbReference type="RefSeq" id="WP_183701485.1">
    <property type="nucleotide sequence ID" value="NZ_JACHFE010000003.1"/>
</dbReference>
<feature type="transmembrane region" description="Helical" evidence="6">
    <location>
        <begin position="145"/>
        <end position="164"/>
    </location>
</feature>
<evidence type="ECO:0000313" key="9">
    <source>
        <dbReference type="Proteomes" id="UP000591735"/>
    </source>
</evidence>
<evidence type="ECO:0000256" key="2">
    <source>
        <dbReference type="ARBA" id="ARBA00022475"/>
    </source>
</evidence>
<evidence type="ECO:0000256" key="5">
    <source>
        <dbReference type="ARBA" id="ARBA00023136"/>
    </source>
</evidence>
<keyword evidence="2" id="KW-1003">Cell membrane</keyword>
<dbReference type="GO" id="GO:0020037">
    <property type="term" value="F:heme binding"/>
    <property type="evidence" value="ECO:0007669"/>
    <property type="project" value="TreeGrafter"/>
</dbReference>
<evidence type="ECO:0000256" key="4">
    <source>
        <dbReference type="ARBA" id="ARBA00022989"/>
    </source>
</evidence>
<dbReference type="EMBL" id="JACHFE010000003">
    <property type="protein sequence ID" value="MBB5321009.1"/>
    <property type="molecule type" value="Genomic_DNA"/>
</dbReference>
<feature type="transmembrane region" description="Helical" evidence="6">
    <location>
        <begin position="44"/>
        <end position="70"/>
    </location>
</feature>
<accession>A0A840U7B4</accession>
<dbReference type="InterPro" id="IPR011577">
    <property type="entry name" value="Cyt_b561_bac/Ni-Hgenase"/>
</dbReference>
<sequence length="229" mass="24896">MSTIRLWDLPTRLFHWSLVLAVAGAMVTIKLGSDWMAWHERFGLLVVGLLTFRVIWGLVGSTYARFAHFVRGPGAIRAYLRGQWQGVGHNPLGALSVLALLGLFGFQAVTGLFANDDIAFNGPLYRLVSSDWSDTLSGWHRQTEWFLYALVALHVLAVVFYTRVKKDNLVKPMITGRKPVTPGATAITDATGGGVLALVIAVGIAVFVVWVANGGLVPPPPPPPENLGW</sequence>